<sequence>MKLSEAADKIWSVPNAGGNSVISEVLSFETFHKCFHAKLLKTEMEVSYFPEGGSITDYVCEIFGTKVGVSVTRAMKYRGEYTEEDAATLLMKKLKGVNQANRNTLEKWSKQILHVWVQNKETANLVTRAFHRLPGDLISNTVVIISRTRRSDFIFYNP</sequence>
<reference evidence="2" key="2">
    <citation type="submission" date="2025-08" db="UniProtKB">
        <authorList>
            <consortium name="RefSeq"/>
        </authorList>
    </citation>
    <scope>IDENTIFICATION</scope>
    <source>
        <tissue evidence="2">Whole sample</tissue>
    </source>
</reference>
<protein>
    <submittedName>
        <fullName evidence="2">AAC-rich mRNA clone AAC4 protein-like</fullName>
    </submittedName>
</protein>
<reference evidence="1" key="1">
    <citation type="submission" date="2024-06" db="UniProtKB">
        <authorList>
            <consortium name="RefSeq"/>
        </authorList>
    </citation>
    <scope>NUCLEOTIDE SEQUENCE [LARGE SCALE GENOMIC DNA]</scope>
</reference>
<organism evidence="1 2">
    <name type="scientific">Crassostrea virginica</name>
    <name type="common">Eastern oyster</name>
    <dbReference type="NCBI Taxonomy" id="6565"/>
    <lineage>
        <taxon>Eukaryota</taxon>
        <taxon>Metazoa</taxon>
        <taxon>Spiralia</taxon>
        <taxon>Lophotrochozoa</taxon>
        <taxon>Mollusca</taxon>
        <taxon>Bivalvia</taxon>
        <taxon>Autobranchia</taxon>
        <taxon>Pteriomorphia</taxon>
        <taxon>Ostreida</taxon>
        <taxon>Ostreoidea</taxon>
        <taxon>Ostreidae</taxon>
        <taxon>Crassostrea</taxon>
    </lineage>
</organism>
<dbReference type="RefSeq" id="XP_022337466.1">
    <property type="nucleotide sequence ID" value="XM_022481758.1"/>
</dbReference>
<accession>A0A8B8ED42</accession>
<gene>
    <name evidence="2" type="primary">LOC111133395</name>
</gene>
<dbReference type="Proteomes" id="UP000694844">
    <property type="component" value="Chromosome 1"/>
</dbReference>
<dbReference type="OrthoDB" id="10260545at2759"/>
<dbReference type="GeneID" id="111133395"/>
<evidence type="ECO:0000313" key="2">
    <source>
        <dbReference type="RefSeq" id="XP_022337466.1"/>
    </source>
</evidence>
<name>A0A8B8ED42_CRAVI</name>
<proteinExistence type="predicted"/>
<dbReference type="AlphaFoldDB" id="A0A8B8ED42"/>
<evidence type="ECO:0000313" key="1">
    <source>
        <dbReference type="Proteomes" id="UP000694844"/>
    </source>
</evidence>
<keyword evidence="1" id="KW-1185">Reference proteome</keyword>
<dbReference type="KEGG" id="cvn:111133395"/>